<evidence type="ECO:0000256" key="1">
    <source>
        <dbReference type="ARBA" id="ARBA00023054"/>
    </source>
</evidence>
<feature type="domain" description="CCDC92/74 N-terminal" evidence="4">
    <location>
        <begin position="41"/>
        <end position="95"/>
    </location>
</feature>
<dbReference type="PANTHER" id="PTHR14882">
    <property type="entry name" value="COILED-COIL DOMAIN-CONTAINING 74A"/>
    <property type="match status" value="1"/>
</dbReference>
<dbReference type="InterPro" id="IPR039496">
    <property type="entry name" value="CCDC92/74_N"/>
</dbReference>
<feature type="region of interest" description="Disordered" evidence="3">
    <location>
        <begin position="298"/>
        <end position="338"/>
    </location>
</feature>
<organism evidence="5">
    <name type="scientific">Xenopus tropicalis</name>
    <name type="common">Western clawed frog</name>
    <name type="synonym">Silurana tropicalis</name>
    <dbReference type="NCBI Taxonomy" id="8364"/>
    <lineage>
        <taxon>Eukaryota</taxon>
        <taxon>Metazoa</taxon>
        <taxon>Chordata</taxon>
        <taxon>Craniata</taxon>
        <taxon>Vertebrata</taxon>
        <taxon>Euteleostomi</taxon>
        <taxon>Amphibia</taxon>
        <taxon>Batrachia</taxon>
        <taxon>Anura</taxon>
        <taxon>Pipoidea</taxon>
        <taxon>Pipidae</taxon>
        <taxon>Xenopodinae</taxon>
        <taxon>Xenopus</taxon>
        <taxon>Silurana</taxon>
    </lineage>
</organism>
<evidence type="ECO:0000256" key="2">
    <source>
        <dbReference type="SAM" id="Coils"/>
    </source>
</evidence>
<dbReference type="InParanoid" id="A0A803K5D7"/>
<dbReference type="InterPro" id="IPR040370">
    <property type="entry name" value="CCDC74A/CCDC74B/CCDC92"/>
</dbReference>
<dbReference type="PANTHER" id="PTHR14882:SF3">
    <property type="entry name" value="COILED-COIL DOMAIN CONTAINING 92B"/>
    <property type="match status" value="1"/>
</dbReference>
<feature type="coiled-coil region" evidence="2">
    <location>
        <begin position="36"/>
        <end position="88"/>
    </location>
</feature>
<dbReference type="Ensembl" id="ENSXETT00000113488">
    <property type="protein sequence ID" value="ENSXETP00000115493"/>
    <property type="gene ID" value="ENSXETG00000047994"/>
</dbReference>
<evidence type="ECO:0000259" key="4">
    <source>
        <dbReference type="Pfam" id="PF14916"/>
    </source>
</evidence>
<protein>
    <recommendedName>
        <fullName evidence="4">CCDC92/74 N-terminal domain-containing protein</fullName>
    </recommendedName>
</protein>
<evidence type="ECO:0000256" key="3">
    <source>
        <dbReference type="SAM" id="MobiDB-lite"/>
    </source>
</evidence>
<reference evidence="5" key="2">
    <citation type="submission" date="2021-03" db="UniProtKB">
        <authorList>
            <consortium name="Ensembl"/>
        </authorList>
    </citation>
    <scope>IDENTIFICATION</scope>
</reference>
<proteinExistence type="predicted"/>
<reference evidence="5" key="1">
    <citation type="journal article" date="2010" name="Science">
        <title>The genome of the Western clawed frog Xenopus tropicalis.</title>
        <authorList>
            <person name="Hellsten U."/>
            <person name="Harland R.M."/>
            <person name="Gilchrist M.J."/>
            <person name="Hendrix D."/>
            <person name="Jurka J."/>
            <person name="Kapitonov V."/>
            <person name="Ovcharenko I."/>
            <person name="Putnam N.H."/>
            <person name="Shu S."/>
            <person name="Taher L."/>
            <person name="Blitz I.L."/>
            <person name="Blumberg B."/>
            <person name="Dichmann D.S."/>
            <person name="Dubchak I."/>
            <person name="Amaya E."/>
            <person name="Detter J.C."/>
            <person name="Fletcher R."/>
            <person name="Gerhard D.S."/>
            <person name="Goodstein D."/>
            <person name="Graves T."/>
            <person name="Grigoriev I.V."/>
            <person name="Grimwood J."/>
            <person name="Kawashima T."/>
            <person name="Lindquist E."/>
            <person name="Lucas S.M."/>
            <person name="Mead P.E."/>
            <person name="Mitros T."/>
            <person name="Ogino H."/>
            <person name="Ohta Y."/>
            <person name="Poliakov A.V."/>
            <person name="Pollet N."/>
            <person name="Robert J."/>
            <person name="Salamov A."/>
            <person name="Sater A.K."/>
            <person name="Schmutz J."/>
            <person name="Terry A."/>
            <person name="Vize P.D."/>
            <person name="Warren W.C."/>
            <person name="Wells D."/>
            <person name="Wills A."/>
            <person name="Wilson R.K."/>
            <person name="Zimmerman L.B."/>
            <person name="Zorn A.M."/>
            <person name="Grainger R."/>
            <person name="Grammer T."/>
            <person name="Khokha M.K."/>
            <person name="Richardson P.M."/>
            <person name="Rokhsar D.S."/>
        </authorList>
    </citation>
    <scope>NUCLEOTIDE SEQUENCE [LARGE SCALE GENOMIC DNA]</scope>
    <source>
        <strain evidence="5">Nigerian</strain>
    </source>
</reference>
<evidence type="ECO:0000313" key="5">
    <source>
        <dbReference type="Ensembl" id="ENSXETP00000115493"/>
    </source>
</evidence>
<name>A0A803K5D7_XENTR</name>
<dbReference type="GeneTree" id="ENSGT00430000031027"/>
<dbReference type="Pfam" id="PF14916">
    <property type="entry name" value="CCDC92"/>
    <property type="match status" value="1"/>
</dbReference>
<accession>A0A803K5D7</accession>
<sequence>MLTLFSDSCPVSNNGVIIESGNLCCSQEPTLAMMETQSLERQNESMERNIAFLKKGHMELLQDLHLEILRLQKHCKELTMELESKQIELSQQDQIDQEMEEKCRILEASYHEKEQIGFSLKKELYHRENRVAALRSRLRDKERRFLEEVKRRSHRVTILNTELQKQTEAAAYLSFQLHTAQQKLHSAHQSCQATCASPAITVPRQSNHEVKVKNRIYRNSNAGKQALADLPCTSMSSDSFLREPVCNLDDIEPMPDPALFLYPKTFVHTSRQRPEAKSHKTMSGHNYADRRLATQWPEGLSTQDDDTPSTIPIVKAKLPRTERGKRRAVARQELRDSE</sequence>
<keyword evidence="1 2" id="KW-0175">Coiled coil</keyword>
<dbReference type="AlphaFoldDB" id="A0A803K5D7"/>